<name>A0AAD1YCE2_9CLOT</name>
<gene>
    <name evidence="1" type="ORF">CNEO2_1450003</name>
</gene>
<accession>A0AAD1YCE2</accession>
<dbReference type="RefSeq" id="WP_317049023.1">
    <property type="nucleotide sequence ID" value="NZ_CAMRXC010000043.1"/>
</dbReference>
<evidence type="ECO:0000313" key="1">
    <source>
        <dbReference type="EMBL" id="CAI3543877.1"/>
    </source>
</evidence>
<proteinExistence type="predicted"/>
<evidence type="ECO:0000313" key="2">
    <source>
        <dbReference type="Proteomes" id="UP001189143"/>
    </source>
</evidence>
<dbReference type="AlphaFoldDB" id="A0AAD1YCE2"/>
<comment type="caution">
    <text evidence="1">The sequence shown here is derived from an EMBL/GenBank/DDBJ whole genome shotgun (WGS) entry which is preliminary data.</text>
</comment>
<sequence>MNKFQKIACKIAKDDLKKDLYKNQTLKKRARFCYSVFNREKTKWPYEKCVDFKNWSKTQSW</sequence>
<organism evidence="1 2">
    <name type="scientific">Clostridium neonatale</name>
    <dbReference type="NCBI Taxonomy" id="137838"/>
    <lineage>
        <taxon>Bacteria</taxon>
        <taxon>Bacillati</taxon>
        <taxon>Bacillota</taxon>
        <taxon>Clostridia</taxon>
        <taxon>Eubacteriales</taxon>
        <taxon>Clostridiaceae</taxon>
        <taxon>Clostridium</taxon>
    </lineage>
</organism>
<dbReference type="Proteomes" id="UP001189143">
    <property type="component" value="Unassembled WGS sequence"/>
</dbReference>
<protein>
    <submittedName>
        <fullName evidence="1">Uncharacterized protein</fullName>
    </submittedName>
</protein>
<dbReference type="EMBL" id="CAMTCP010000050">
    <property type="protein sequence ID" value="CAI3543877.1"/>
    <property type="molecule type" value="Genomic_DNA"/>
</dbReference>
<reference evidence="1" key="1">
    <citation type="submission" date="2022-10" db="EMBL/GenBank/DDBJ databases">
        <authorList>
            <person name="Aires J."/>
            <person name="Mesa V."/>
        </authorList>
    </citation>
    <scope>NUCLEOTIDE SEQUENCE</scope>
    <source>
        <strain evidence="1">Clostridium neonatale JD116</strain>
    </source>
</reference>